<organism evidence="2 3">
    <name type="scientific">Laodelphax striatellus</name>
    <name type="common">Small brown planthopper</name>
    <name type="synonym">Delphax striatella</name>
    <dbReference type="NCBI Taxonomy" id="195883"/>
    <lineage>
        <taxon>Eukaryota</taxon>
        <taxon>Metazoa</taxon>
        <taxon>Ecdysozoa</taxon>
        <taxon>Arthropoda</taxon>
        <taxon>Hexapoda</taxon>
        <taxon>Insecta</taxon>
        <taxon>Pterygota</taxon>
        <taxon>Neoptera</taxon>
        <taxon>Paraneoptera</taxon>
        <taxon>Hemiptera</taxon>
        <taxon>Auchenorrhyncha</taxon>
        <taxon>Fulgoroidea</taxon>
        <taxon>Delphacidae</taxon>
        <taxon>Criomorphinae</taxon>
        <taxon>Laodelphax</taxon>
    </lineage>
</organism>
<dbReference type="SMR" id="A0A482WZ08"/>
<dbReference type="InParanoid" id="A0A482WZ08"/>
<keyword evidence="3" id="KW-1185">Reference proteome</keyword>
<protein>
    <submittedName>
        <fullName evidence="2">Uncharacterized protein</fullName>
    </submittedName>
</protein>
<proteinExistence type="predicted"/>
<sequence>MFSYPLPAMRCRFEKKPSVRLFRQHLRHRIQTALIQPPIGVNCEPDEDDLLEGECVTATSHHLEEEDVSAILVSDTEDEIDEPKLQISCLESCSISIEKKHPCFYVWKEGAAESEATRFQDASALDEMQLGVLQAQGLHPQTDRGCENEEKSAKDLRQHADKSNEAKKQVKTLKLIAEISLIDI</sequence>
<dbReference type="AlphaFoldDB" id="A0A482WZ08"/>
<dbReference type="Proteomes" id="UP000291343">
    <property type="component" value="Unassembled WGS sequence"/>
</dbReference>
<reference evidence="2 3" key="1">
    <citation type="journal article" date="2017" name="Gigascience">
        <title>Genome sequence of the small brown planthopper, Laodelphax striatellus.</title>
        <authorList>
            <person name="Zhu J."/>
            <person name="Jiang F."/>
            <person name="Wang X."/>
            <person name="Yang P."/>
            <person name="Bao Y."/>
            <person name="Zhao W."/>
            <person name="Wang W."/>
            <person name="Lu H."/>
            <person name="Wang Q."/>
            <person name="Cui N."/>
            <person name="Li J."/>
            <person name="Chen X."/>
            <person name="Luo L."/>
            <person name="Yu J."/>
            <person name="Kang L."/>
            <person name="Cui F."/>
        </authorList>
    </citation>
    <scope>NUCLEOTIDE SEQUENCE [LARGE SCALE GENOMIC DNA]</scope>
    <source>
        <strain evidence="2">Lst14</strain>
    </source>
</reference>
<comment type="caution">
    <text evidence="2">The sequence shown here is derived from an EMBL/GenBank/DDBJ whole genome shotgun (WGS) entry which is preliminary data.</text>
</comment>
<evidence type="ECO:0000256" key="1">
    <source>
        <dbReference type="SAM" id="MobiDB-lite"/>
    </source>
</evidence>
<evidence type="ECO:0000313" key="3">
    <source>
        <dbReference type="Proteomes" id="UP000291343"/>
    </source>
</evidence>
<accession>A0A482WZ08</accession>
<feature type="compositionally biased region" description="Basic and acidic residues" evidence="1">
    <location>
        <begin position="141"/>
        <end position="165"/>
    </location>
</feature>
<name>A0A482WZ08_LAOST</name>
<dbReference type="OrthoDB" id="6631169at2759"/>
<gene>
    <name evidence="2" type="ORF">LSTR_LSTR014302</name>
</gene>
<feature type="region of interest" description="Disordered" evidence="1">
    <location>
        <begin position="137"/>
        <end position="165"/>
    </location>
</feature>
<dbReference type="EMBL" id="QKKF02021816">
    <property type="protein sequence ID" value="RZF38748.1"/>
    <property type="molecule type" value="Genomic_DNA"/>
</dbReference>
<evidence type="ECO:0000313" key="2">
    <source>
        <dbReference type="EMBL" id="RZF38748.1"/>
    </source>
</evidence>